<feature type="region of interest" description="Disordered" evidence="1">
    <location>
        <begin position="1"/>
        <end position="25"/>
    </location>
</feature>
<reference evidence="2 3" key="1">
    <citation type="journal article" date="2014" name="Antonie Van Leeuwenhoek">
        <title>Hyphomonas beringensis sp. nov. and Hyphomonas chukchiensis sp. nov., isolated from surface seawater of the Bering Sea and Chukchi Sea.</title>
        <authorList>
            <person name="Li C."/>
            <person name="Lai Q."/>
            <person name="Li G."/>
            <person name="Dong C."/>
            <person name="Wang J."/>
            <person name="Liao Y."/>
            <person name="Shao Z."/>
        </authorList>
    </citation>
    <scope>NUCLEOTIDE SEQUENCE [LARGE SCALE GENOMIC DNA]</scope>
    <source>
        <strain evidence="2 3">25B14_1</strain>
    </source>
</reference>
<dbReference type="Proteomes" id="UP000027037">
    <property type="component" value="Unassembled WGS sequence"/>
</dbReference>
<keyword evidence="3" id="KW-1185">Reference proteome</keyword>
<proteinExistence type="predicted"/>
<name>A0A062U646_9PROT</name>
<dbReference type="AlphaFoldDB" id="A0A062U646"/>
<gene>
    <name evidence="2" type="ORF">HY29_15890</name>
</gene>
<organism evidence="2 3">
    <name type="scientific">Hyphomonas beringensis</name>
    <dbReference type="NCBI Taxonomy" id="1280946"/>
    <lineage>
        <taxon>Bacteria</taxon>
        <taxon>Pseudomonadati</taxon>
        <taxon>Pseudomonadota</taxon>
        <taxon>Alphaproteobacteria</taxon>
        <taxon>Hyphomonadales</taxon>
        <taxon>Hyphomonadaceae</taxon>
        <taxon>Hyphomonas</taxon>
    </lineage>
</organism>
<dbReference type="PATRIC" id="fig|1280946.3.peg.2346"/>
<feature type="compositionally biased region" description="Basic and acidic residues" evidence="1">
    <location>
        <begin position="15"/>
        <end position="24"/>
    </location>
</feature>
<sequence length="94" mass="10665">MADAVVGWHGGPQPADERTPKPTKPEVAQLEYEHHQNFFSITGIDERIVWAKEWPLKSVDSMQSYGVTNTYKLDLPKIDRASGKYTISDPDYVD</sequence>
<evidence type="ECO:0000313" key="3">
    <source>
        <dbReference type="Proteomes" id="UP000027037"/>
    </source>
</evidence>
<accession>A0A062U646</accession>
<protein>
    <submittedName>
        <fullName evidence="2">Uncharacterized protein</fullName>
    </submittedName>
</protein>
<evidence type="ECO:0000313" key="2">
    <source>
        <dbReference type="EMBL" id="KCZ53752.1"/>
    </source>
</evidence>
<evidence type="ECO:0000256" key="1">
    <source>
        <dbReference type="SAM" id="MobiDB-lite"/>
    </source>
</evidence>
<comment type="caution">
    <text evidence="2">The sequence shown here is derived from an EMBL/GenBank/DDBJ whole genome shotgun (WGS) entry which is preliminary data.</text>
</comment>
<dbReference type="EMBL" id="AWFF01000045">
    <property type="protein sequence ID" value="KCZ53752.1"/>
    <property type="molecule type" value="Genomic_DNA"/>
</dbReference>